<proteinExistence type="predicted"/>
<feature type="domain" description="Lantibiotic dehydratase N-terminal" evidence="1">
    <location>
        <begin position="63"/>
        <end position="310"/>
    </location>
</feature>
<dbReference type="Proteomes" id="UP001500886">
    <property type="component" value="Unassembled WGS sequence"/>
</dbReference>
<evidence type="ECO:0000313" key="2">
    <source>
        <dbReference type="EMBL" id="GAA2711410.1"/>
    </source>
</evidence>
<organism evidence="2 3">
    <name type="scientific">Streptomyces luteosporeus</name>
    <dbReference type="NCBI Taxonomy" id="173856"/>
    <lineage>
        <taxon>Bacteria</taxon>
        <taxon>Bacillati</taxon>
        <taxon>Actinomycetota</taxon>
        <taxon>Actinomycetes</taxon>
        <taxon>Kitasatosporales</taxon>
        <taxon>Streptomycetaceae</taxon>
        <taxon>Streptomyces</taxon>
    </lineage>
</organism>
<keyword evidence="3" id="KW-1185">Reference proteome</keyword>
<accession>A0ABN3TM03</accession>
<dbReference type="Pfam" id="PF04738">
    <property type="entry name" value="Lant_dehydr_N"/>
    <property type="match status" value="1"/>
</dbReference>
<sequence length="744" mass="80196">MRRRIRQKPGSALAASVAGMGEPVARWESAVREFAALLQQFLSRIPDVTDSERAQLAAVCRHQDFASSLALVSLDLDTARARYAGNVGRWSRGDRKSEAGLVAYAHRAMLRTSPRARFTGVGFGMPGADHEEPTSPTVLVSAFDVQRGAVQTISESALDLGSAACVRLAPLLPAGDGRLGFLRVGDEGPRRVTVGRTPPLDALVAVARFGVHERRDVVKRLAVRLGCAEGAAERVVDGALRAQVLLPALPVDEQSPRFLDDTVDALPDGSEVREPLQRIAAAVGALPEQRRALLEDVAQAARQLPHAQQLGLGLYEDAAVAVGTPPKLPASLRHSIGTLLPVLSAFDLKHDLRLALHDAVRARGTRLSLTATAEDLAAEAARAVTGTLTPRLADPALNEALGQLWRFRQRVLTDIAELIGDSTDHDDTHHDDVALPDSLVAAWRAALPAWTDRPDASYALMLQPATTGPQWVCNGIFAGAGATLARFLHLDSLAGGRATQELRERLHRFLGPRVLEDRGCHGLNTGVHPPLLREAMTADDWADAVIESGDAPGDVRIRVTTRDGHRPVVITSTRWDLLPAPSRIALWLQGGGLVQPTFDQYVPRTAGITRVPRIRFGDLVLQRRRWYLPDLDLLTGAADGSEAGVRRLLALATEHGVPGEVFCKQLAAWQRAGGSMPDLTTTAPLQPKPRYLHLASPLGLKSLARDAAAFTHPFLEECLPAPREGAHAREYVYEFDRTTGGAAC</sequence>
<reference evidence="2 3" key="1">
    <citation type="journal article" date="2019" name="Int. J. Syst. Evol. Microbiol.">
        <title>The Global Catalogue of Microorganisms (GCM) 10K type strain sequencing project: providing services to taxonomists for standard genome sequencing and annotation.</title>
        <authorList>
            <consortium name="The Broad Institute Genomics Platform"/>
            <consortium name="The Broad Institute Genome Sequencing Center for Infectious Disease"/>
            <person name="Wu L."/>
            <person name="Ma J."/>
        </authorList>
    </citation>
    <scope>NUCLEOTIDE SEQUENCE [LARGE SCALE GENOMIC DNA]</scope>
    <source>
        <strain evidence="2 3">JCM 4542</strain>
    </source>
</reference>
<evidence type="ECO:0000313" key="3">
    <source>
        <dbReference type="Proteomes" id="UP001500886"/>
    </source>
</evidence>
<dbReference type="InterPro" id="IPR006827">
    <property type="entry name" value="Lant_deHydtase_N"/>
</dbReference>
<evidence type="ECO:0000259" key="1">
    <source>
        <dbReference type="Pfam" id="PF04738"/>
    </source>
</evidence>
<dbReference type="EMBL" id="BAAASL010000004">
    <property type="protein sequence ID" value="GAA2711410.1"/>
    <property type="molecule type" value="Genomic_DNA"/>
</dbReference>
<comment type="caution">
    <text evidence="2">The sequence shown here is derived from an EMBL/GenBank/DDBJ whole genome shotgun (WGS) entry which is preliminary data.</text>
</comment>
<name>A0ABN3TM03_9ACTN</name>
<protein>
    <recommendedName>
        <fullName evidence="1">Lantibiotic dehydratase N-terminal domain-containing protein</fullName>
    </recommendedName>
</protein>
<gene>
    <name evidence="2" type="ORF">GCM10010315_13260</name>
</gene>